<comment type="caution">
    <text evidence="1">The sequence shown here is derived from an EMBL/GenBank/DDBJ whole genome shotgun (WGS) entry which is preliminary data.</text>
</comment>
<evidence type="ECO:0000313" key="2">
    <source>
        <dbReference type="Proteomes" id="UP000192536"/>
    </source>
</evidence>
<reference evidence="1 2" key="1">
    <citation type="journal article" date="2017" name="Int. J. Syst. Evol. Microbiol.">
        <title>Rouxiella badensis sp. nov. and Rouxiella silvae sp. nov. isolated from peat bog soil in Germany and emendation of the genus description.</title>
        <authorList>
            <person name="Le Fleche-Mateos A."/>
            <person name="Kugler J.H."/>
            <person name="Hansen S.H."/>
            <person name="Syldatk C."/>
            <person name="Hausmann R."/>
            <person name="Lomprez F."/>
            <person name="Vandenbogaert M."/>
            <person name="Manuguerra J.C."/>
            <person name="Grimont P.A."/>
        </authorList>
    </citation>
    <scope>NUCLEOTIDE SEQUENCE [LARGE SCALE GENOMIC DNA]</scope>
    <source>
        <strain evidence="1 2">DSM 100043</strain>
    </source>
</reference>
<dbReference type="RefSeq" id="WP_084913237.1">
    <property type="nucleotide sequence ID" value="NZ_JBBCKN010000003.1"/>
</dbReference>
<proteinExistence type="predicted"/>
<dbReference type="AlphaFoldDB" id="A0A1X0WA22"/>
<protein>
    <submittedName>
        <fullName evidence="1">Uncharacterized protein</fullName>
    </submittedName>
</protein>
<dbReference type="Proteomes" id="UP000192536">
    <property type="component" value="Unassembled WGS sequence"/>
</dbReference>
<sequence>MKKLFLVVVVVVGLAVWWFKRTPPRDPHYDAAACVAVDVMGKAAPDTDSAFLNKIRTVIDNENSDYSVSKVKFSESVAMVSIKRYQSLSSGQKAIAGQNLDSCINVMAAGPSEKANQQTNL</sequence>
<dbReference type="EMBL" id="MRWE01000047">
    <property type="protein sequence ID" value="ORJ23614.1"/>
    <property type="molecule type" value="Genomic_DNA"/>
</dbReference>
<keyword evidence="2" id="KW-1185">Reference proteome</keyword>
<organism evidence="1 2">
    <name type="scientific">Rouxiella badensis</name>
    <dbReference type="NCBI Taxonomy" id="1646377"/>
    <lineage>
        <taxon>Bacteria</taxon>
        <taxon>Pseudomonadati</taxon>
        <taxon>Pseudomonadota</taxon>
        <taxon>Gammaproteobacteria</taxon>
        <taxon>Enterobacterales</taxon>
        <taxon>Yersiniaceae</taxon>
        <taxon>Rouxiella</taxon>
    </lineage>
</organism>
<evidence type="ECO:0000313" key="1">
    <source>
        <dbReference type="EMBL" id="ORJ23614.1"/>
    </source>
</evidence>
<name>A0A1X0WA22_9GAMM</name>
<gene>
    <name evidence="1" type="ORF">BS640_20375</name>
</gene>
<accession>A0A1X0WA22</accession>